<gene>
    <name evidence="1" type="ORF">BJY28_002933</name>
</gene>
<reference evidence="1 2" key="1">
    <citation type="submission" date="2020-07" db="EMBL/GenBank/DDBJ databases">
        <title>Sequencing the genomes of 1000 actinobacteria strains.</title>
        <authorList>
            <person name="Klenk H.-P."/>
        </authorList>
    </citation>
    <scope>NUCLEOTIDE SEQUENCE [LARGE SCALE GENOMIC DNA]</scope>
    <source>
        <strain evidence="1 2">DSM 24723</strain>
    </source>
</reference>
<dbReference type="RefSeq" id="WP_179463654.1">
    <property type="nucleotide sequence ID" value="NZ_JACBZX010000001.1"/>
</dbReference>
<comment type="caution">
    <text evidence="1">The sequence shown here is derived from an EMBL/GenBank/DDBJ whole genome shotgun (WGS) entry which is preliminary data.</text>
</comment>
<dbReference type="EMBL" id="JACBZX010000001">
    <property type="protein sequence ID" value="NYG38464.1"/>
    <property type="molecule type" value="Genomic_DNA"/>
</dbReference>
<evidence type="ECO:0000313" key="2">
    <source>
        <dbReference type="Proteomes" id="UP000592181"/>
    </source>
</evidence>
<dbReference type="Proteomes" id="UP000592181">
    <property type="component" value="Unassembled WGS sequence"/>
</dbReference>
<dbReference type="PANTHER" id="PTHR21015">
    <property type="entry name" value="UDP-N-ACETYLGLUCOSAMINE--N-ACETYLMURAMYL-(PENTAPEPTIDE) PYROPHOSPHORYL-UNDECAPRENOL N-ACETYLGLUCOSAMINE TRANSFERASE 1"/>
    <property type="match status" value="1"/>
</dbReference>
<dbReference type="Gene3D" id="3.40.50.2000">
    <property type="entry name" value="Glycogen Phosphorylase B"/>
    <property type="match status" value="1"/>
</dbReference>
<evidence type="ECO:0000313" key="1">
    <source>
        <dbReference type="EMBL" id="NYG38464.1"/>
    </source>
</evidence>
<name>A0A852XDE1_9MICO</name>
<dbReference type="PANTHER" id="PTHR21015:SF28">
    <property type="entry name" value="SLL1722 PROTEIN"/>
    <property type="match status" value="1"/>
</dbReference>
<accession>A0A852XDE1</accession>
<dbReference type="GO" id="GO:0016757">
    <property type="term" value="F:glycosyltransferase activity"/>
    <property type="evidence" value="ECO:0007669"/>
    <property type="project" value="TreeGrafter"/>
</dbReference>
<dbReference type="SUPFAM" id="SSF53756">
    <property type="entry name" value="UDP-Glycosyltransferase/glycogen phosphorylase"/>
    <property type="match status" value="1"/>
</dbReference>
<sequence>MQRTSRRRIAFYSHDTQGLGHIRRNIALAAALVADEPSTDVLLITGAPQATALPLPPHTEVVTVPTVTKGADGGYAAGTFEMPLARLLELRSGIIASALISYRPDLVIVDKVPRGLDGELVPALEALVDVSGHTTGRRPRVVLGLRDILDDPITTRQEWREQGSTEAVDTYYDEIWVYGDRAVLDVATEYRLPARVAAKMRYTGYLADGRDEARLDEGDGASAEPVPHPFVLCLVGGGQDGYPTADAFARSSYPDGHTGVLITGPYMAERERAALARVAEAREDLVVRELVTDTHVLLRDTAAVVTMGGYNSVCEALASRRPTLVVPRIRPRVEQLVRADRLSRLGLVDAMAPQALDPTAVTAWLADAVTAGSSQGARVEVALDGLARVPGVARRALSTRLAPTRPRREEMAS</sequence>
<proteinExistence type="predicted"/>
<organism evidence="1 2">
    <name type="scientific">Janibacter alkaliphilus</name>
    <dbReference type="NCBI Taxonomy" id="1069963"/>
    <lineage>
        <taxon>Bacteria</taxon>
        <taxon>Bacillati</taxon>
        <taxon>Actinomycetota</taxon>
        <taxon>Actinomycetes</taxon>
        <taxon>Micrococcales</taxon>
        <taxon>Intrasporangiaceae</taxon>
        <taxon>Janibacter</taxon>
    </lineage>
</organism>
<keyword evidence="2" id="KW-1185">Reference proteome</keyword>
<keyword evidence="1" id="KW-0808">Transferase</keyword>
<dbReference type="AlphaFoldDB" id="A0A852XDE1"/>
<protein>
    <submittedName>
        <fullName evidence="1">Putative glycosyltransferase</fullName>
    </submittedName>
</protein>